<keyword evidence="2" id="KW-1185">Reference proteome</keyword>
<dbReference type="AlphaFoldDB" id="A0A2V1DLW8"/>
<gene>
    <name evidence="1" type="ORF">DM02DRAFT_530208</name>
</gene>
<evidence type="ECO:0000313" key="1">
    <source>
        <dbReference type="EMBL" id="PVH98925.1"/>
    </source>
</evidence>
<dbReference type="OrthoDB" id="3900875at2759"/>
<dbReference type="STRING" id="97972.A0A2V1DLW8"/>
<feature type="non-terminal residue" evidence="1">
    <location>
        <position position="1"/>
    </location>
</feature>
<sequence length="176" mass="19725">EAYPGHRISADTILHFGPPAGILLAAESTEDFSFVGMPPGTILLAPRSSKIECARRRPWQRHNVTRRGLPYTAAFACTEYKVQGRTLERIALELRGTRTVRVHGQVVPSQCDLYSLYVQLSRSSPMQGIMLLSKVRERDIVGNTVPENMVTAKKRLEELSEATLREAEAWDWSSSN</sequence>
<accession>A0A2V1DLW8</accession>
<protein>
    <submittedName>
        <fullName evidence="1">Uncharacterized protein</fullName>
    </submittedName>
</protein>
<dbReference type="Proteomes" id="UP000244855">
    <property type="component" value="Unassembled WGS sequence"/>
</dbReference>
<proteinExistence type="predicted"/>
<evidence type="ECO:0000313" key="2">
    <source>
        <dbReference type="Proteomes" id="UP000244855"/>
    </source>
</evidence>
<dbReference type="EMBL" id="KZ805403">
    <property type="protein sequence ID" value="PVH98925.1"/>
    <property type="molecule type" value="Genomic_DNA"/>
</dbReference>
<name>A0A2V1DLW8_9PLEO</name>
<organism evidence="1 2">
    <name type="scientific">Periconia macrospinosa</name>
    <dbReference type="NCBI Taxonomy" id="97972"/>
    <lineage>
        <taxon>Eukaryota</taxon>
        <taxon>Fungi</taxon>
        <taxon>Dikarya</taxon>
        <taxon>Ascomycota</taxon>
        <taxon>Pezizomycotina</taxon>
        <taxon>Dothideomycetes</taxon>
        <taxon>Pleosporomycetidae</taxon>
        <taxon>Pleosporales</taxon>
        <taxon>Massarineae</taxon>
        <taxon>Periconiaceae</taxon>
        <taxon>Periconia</taxon>
    </lineage>
</organism>
<reference evidence="1 2" key="1">
    <citation type="journal article" date="2018" name="Sci. Rep.">
        <title>Comparative genomics provides insights into the lifestyle and reveals functional heterogeneity of dark septate endophytic fungi.</title>
        <authorList>
            <person name="Knapp D.G."/>
            <person name="Nemeth J.B."/>
            <person name="Barry K."/>
            <person name="Hainaut M."/>
            <person name="Henrissat B."/>
            <person name="Johnson J."/>
            <person name="Kuo A."/>
            <person name="Lim J.H.P."/>
            <person name="Lipzen A."/>
            <person name="Nolan M."/>
            <person name="Ohm R.A."/>
            <person name="Tamas L."/>
            <person name="Grigoriev I.V."/>
            <person name="Spatafora J.W."/>
            <person name="Nagy L.G."/>
            <person name="Kovacs G.M."/>
        </authorList>
    </citation>
    <scope>NUCLEOTIDE SEQUENCE [LARGE SCALE GENOMIC DNA]</scope>
    <source>
        <strain evidence="1 2">DSE2036</strain>
    </source>
</reference>